<comment type="caution">
    <text evidence="1">The sequence shown here is derived from an EMBL/GenBank/DDBJ whole genome shotgun (WGS) entry which is preliminary data.</text>
</comment>
<proteinExistence type="predicted"/>
<keyword evidence="2" id="KW-1185">Reference proteome</keyword>
<dbReference type="Gene3D" id="3.40.50.1820">
    <property type="entry name" value="alpha/beta hydrolase"/>
    <property type="match status" value="1"/>
</dbReference>
<dbReference type="EMBL" id="VCQU01000002">
    <property type="protein sequence ID" value="NMN94710.1"/>
    <property type="molecule type" value="Genomic_DNA"/>
</dbReference>
<dbReference type="PANTHER" id="PTHR48098:SF1">
    <property type="entry name" value="DIACYLGLYCEROL ACYLTRANSFERASE_MYCOLYLTRANSFERASE AG85A"/>
    <property type="match status" value="1"/>
</dbReference>
<protein>
    <submittedName>
        <fullName evidence="1">Esterase family protein</fullName>
    </submittedName>
</protein>
<reference evidence="1 2" key="2">
    <citation type="submission" date="2020-06" db="EMBL/GenBank/DDBJ databases">
        <title>Antribacter stalactiti gen. nov., sp. nov., a new member of the family Nacardiaceae isolated from a cave.</title>
        <authorList>
            <person name="Kim I.S."/>
        </authorList>
    </citation>
    <scope>NUCLEOTIDE SEQUENCE [LARGE SCALE GENOMIC DNA]</scope>
    <source>
        <strain evidence="1 2">YC2-7</strain>
    </source>
</reference>
<organism evidence="1 2">
    <name type="scientific">Antrihabitans stalactiti</name>
    <dbReference type="NCBI Taxonomy" id="2584121"/>
    <lineage>
        <taxon>Bacteria</taxon>
        <taxon>Bacillati</taxon>
        <taxon>Actinomycetota</taxon>
        <taxon>Actinomycetes</taxon>
        <taxon>Mycobacteriales</taxon>
        <taxon>Nocardiaceae</taxon>
        <taxon>Antrihabitans</taxon>
    </lineage>
</organism>
<dbReference type="PANTHER" id="PTHR48098">
    <property type="entry name" value="ENTEROCHELIN ESTERASE-RELATED"/>
    <property type="match status" value="1"/>
</dbReference>
<sequence>MIEPSRWRKTTVVALFMALGLFSTTLIPKALVQSASAAPGGREQVLSVFSPAMAKSIPVWVLRAADPGRPVVYLLNGVDGGDSGGSWAGRSDVASFFADKDVTVVVPLAGRSSYYTDWIADDPILGRNKWATFLTRELSAFIDSTFNTNGRSAIAGLSMSATSVLNLAIEQPGRYQAVGSFSGCARTSDPMAQALVYSQVATFGGNAANMWGPPGAPGWADHDPTLHADRLRGTALYITAGNGLPGQHEALNDPSINWNVGALLDRETVGGVLESVVSQCTGQLVDRLRSLGIPAAVTLRPAGTHSWPYWQDDLHNFWPIAAGAIGA</sequence>
<dbReference type="SUPFAM" id="SSF53474">
    <property type="entry name" value="alpha/beta-Hydrolases"/>
    <property type="match status" value="1"/>
</dbReference>
<gene>
    <name evidence="1" type="ORF">FGL95_06625</name>
</gene>
<dbReference type="InterPro" id="IPR000801">
    <property type="entry name" value="Esterase-like"/>
</dbReference>
<dbReference type="AlphaFoldDB" id="A0A848KEW9"/>
<name>A0A848KEW9_9NOCA</name>
<evidence type="ECO:0000313" key="2">
    <source>
        <dbReference type="Proteomes" id="UP000535543"/>
    </source>
</evidence>
<dbReference type="RefSeq" id="WP_169585444.1">
    <property type="nucleotide sequence ID" value="NZ_VCQU01000002.1"/>
</dbReference>
<evidence type="ECO:0000313" key="1">
    <source>
        <dbReference type="EMBL" id="NMN94710.1"/>
    </source>
</evidence>
<dbReference type="InterPro" id="IPR050583">
    <property type="entry name" value="Mycobacterial_A85_antigen"/>
</dbReference>
<dbReference type="InterPro" id="IPR029058">
    <property type="entry name" value="AB_hydrolase_fold"/>
</dbReference>
<dbReference type="GO" id="GO:0016747">
    <property type="term" value="F:acyltransferase activity, transferring groups other than amino-acyl groups"/>
    <property type="evidence" value="ECO:0007669"/>
    <property type="project" value="TreeGrafter"/>
</dbReference>
<accession>A0A848KEW9</accession>
<dbReference type="Proteomes" id="UP000535543">
    <property type="component" value="Unassembled WGS sequence"/>
</dbReference>
<dbReference type="Pfam" id="PF00756">
    <property type="entry name" value="Esterase"/>
    <property type="match status" value="1"/>
</dbReference>
<reference evidence="1 2" key="1">
    <citation type="submission" date="2019-05" db="EMBL/GenBank/DDBJ databases">
        <authorList>
            <person name="Lee S.D."/>
        </authorList>
    </citation>
    <scope>NUCLEOTIDE SEQUENCE [LARGE SCALE GENOMIC DNA]</scope>
    <source>
        <strain evidence="1 2">YC2-7</strain>
    </source>
</reference>